<evidence type="ECO:0000313" key="3">
    <source>
        <dbReference type="EMBL" id="AVI51406.1"/>
    </source>
</evidence>
<feature type="region of interest" description="Disordered" evidence="1">
    <location>
        <begin position="34"/>
        <end position="61"/>
    </location>
</feature>
<evidence type="ECO:0000256" key="1">
    <source>
        <dbReference type="SAM" id="MobiDB-lite"/>
    </source>
</evidence>
<keyword evidence="2" id="KW-1133">Transmembrane helix</keyword>
<reference evidence="3 4" key="1">
    <citation type="submission" date="2018-02" db="EMBL/GenBank/DDBJ databases">
        <title>Genomic analysis of the strain RR4-38 isolated from a seawater recirculating aquaculture system.</title>
        <authorList>
            <person name="Kim Y.-S."/>
            <person name="Jang Y.H."/>
            <person name="Kim K.-H."/>
        </authorList>
    </citation>
    <scope>NUCLEOTIDE SEQUENCE [LARGE SCALE GENOMIC DNA]</scope>
    <source>
        <strain evidence="3 4">RR4-38</strain>
    </source>
</reference>
<proteinExistence type="predicted"/>
<accession>A0A2S0HXR7</accession>
<dbReference type="Proteomes" id="UP000238442">
    <property type="component" value="Chromosome"/>
</dbReference>
<keyword evidence="2" id="KW-0812">Transmembrane</keyword>
<keyword evidence="2" id="KW-0472">Membrane</keyword>
<dbReference type="AlphaFoldDB" id="A0A2S0HXR7"/>
<sequence>MNSDLLTNPYVIIIGLMFLVILVYVWSRKNVSTNRKRQQRSFRDAYYEKKKEREQHNKTDQ</sequence>
<evidence type="ECO:0000256" key="2">
    <source>
        <dbReference type="SAM" id="Phobius"/>
    </source>
</evidence>
<organism evidence="3 4">
    <name type="scientific">Pukyongia salina</name>
    <dbReference type="NCBI Taxonomy" id="2094025"/>
    <lineage>
        <taxon>Bacteria</taxon>
        <taxon>Pseudomonadati</taxon>
        <taxon>Bacteroidota</taxon>
        <taxon>Flavobacteriia</taxon>
        <taxon>Flavobacteriales</taxon>
        <taxon>Flavobacteriaceae</taxon>
        <taxon>Pukyongia</taxon>
    </lineage>
</organism>
<dbReference type="EMBL" id="CP027062">
    <property type="protein sequence ID" value="AVI51406.1"/>
    <property type="molecule type" value="Genomic_DNA"/>
</dbReference>
<dbReference type="KEGG" id="aue:C5O00_09570"/>
<dbReference type="RefSeq" id="WP_105216646.1">
    <property type="nucleotide sequence ID" value="NZ_CP027062.1"/>
</dbReference>
<gene>
    <name evidence="3" type="ORF">C5O00_09570</name>
</gene>
<feature type="compositionally biased region" description="Basic and acidic residues" evidence="1">
    <location>
        <begin position="41"/>
        <end position="61"/>
    </location>
</feature>
<feature type="transmembrane region" description="Helical" evidence="2">
    <location>
        <begin position="6"/>
        <end position="27"/>
    </location>
</feature>
<keyword evidence="4" id="KW-1185">Reference proteome</keyword>
<protein>
    <submittedName>
        <fullName evidence="3">Uncharacterized protein</fullName>
    </submittedName>
</protein>
<evidence type="ECO:0000313" key="4">
    <source>
        <dbReference type="Proteomes" id="UP000238442"/>
    </source>
</evidence>
<name>A0A2S0HXR7_9FLAO</name>